<sequence length="98" mass="10967">MPATPKTTIKEALLSTHTLEQLIAYGRFFLDSNNLNKEINGLNYETVYSSLLELAGQIATLNQNPSLFEILGVLEQPNAKEIILSSTAINPEILKYWE</sequence>
<feature type="non-terminal residue" evidence="1">
    <location>
        <position position="98"/>
    </location>
</feature>
<dbReference type="EMBL" id="PEZI01000017">
    <property type="protein sequence ID" value="PIS14798.1"/>
    <property type="molecule type" value="Genomic_DNA"/>
</dbReference>
<gene>
    <name evidence="1" type="ORF">COT64_00720</name>
</gene>
<comment type="caution">
    <text evidence="1">The sequence shown here is derived from an EMBL/GenBank/DDBJ whole genome shotgun (WGS) entry which is preliminary data.</text>
</comment>
<reference evidence="2" key="1">
    <citation type="submission" date="2017-09" db="EMBL/GenBank/DDBJ databases">
        <title>Depth-based differentiation of microbial function through sediment-hosted aquifers and enrichment of novel symbionts in the deep terrestrial subsurface.</title>
        <authorList>
            <person name="Probst A.J."/>
            <person name="Ladd B."/>
            <person name="Jarett J.K."/>
            <person name="Geller-Mcgrath D.E."/>
            <person name="Sieber C.M.K."/>
            <person name="Emerson J.B."/>
            <person name="Anantharaman K."/>
            <person name="Thomas B.C."/>
            <person name="Malmstrom R."/>
            <person name="Stieglmeier M."/>
            <person name="Klingl A."/>
            <person name="Woyke T."/>
            <person name="Ryan C.M."/>
            <person name="Banfield J.F."/>
        </authorList>
    </citation>
    <scope>NUCLEOTIDE SEQUENCE [LARGE SCALE GENOMIC DNA]</scope>
</reference>
<protein>
    <submittedName>
        <fullName evidence="1">Uncharacterized protein</fullName>
    </submittedName>
</protein>
<evidence type="ECO:0000313" key="2">
    <source>
        <dbReference type="Proteomes" id="UP000230775"/>
    </source>
</evidence>
<dbReference type="Proteomes" id="UP000230775">
    <property type="component" value="Unassembled WGS sequence"/>
</dbReference>
<proteinExistence type="predicted"/>
<organism evidence="1 2">
    <name type="scientific">Candidatus Shapirobacteria bacterium CG09_land_8_20_14_0_10_39_12</name>
    <dbReference type="NCBI Taxonomy" id="1974885"/>
    <lineage>
        <taxon>Bacteria</taxon>
        <taxon>Candidatus Shapironibacteriota</taxon>
    </lineage>
</organism>
<accession>A0A2H0WS85</accession>
<evidence type="ECO:0000313" key="1">
    <source>
        <dbReference type="EMBL" id="PIS14798.1"/>
    </source>
</evidence>
<dbReference type="AlphaFoldDB" id="A0A2H0WS85"/>
<name>A0A2H0WS85_9BACT</name>